<keyword evidence="3" id="KW-1185">Reference proteome</keyword>
<dbReference type="HOGENOM" id="CLU_2302187_0_0_9"/>
<organism evidence="2 3">
    <name type="scientific">Kyrpidia tusciae (strain DSM 2912 / NBRC 15312 / T2)</name>
    <name type="common">Bacillus tusciae</name>
    <dbReference type="NCBI Taxonomy" id="562970"/>
    <lineage>
        <taxon>Bacteria</taxon>
        <taxon>Bacillati</taxon>
        <taxon>Bacillota</taxon>
        <taxon>Bacilli</taxon>
        <taxon>Bacillales</taxon>
        <taxon>Alicyclobacillaceae</taxon>
        <taxon>Kyrpidia</taxon>
    </lineage>
</organism>
<reference evidence="2 3" key="1">
    <citation type="journal article" date="2011" name="Stand. Genomic Sci.">
        <title>Complete genome sequence of the thermophilic, hydrogen-oxidizing Bacillus tusciae type strain (T2) and reclassification in the new genus, Kyrpidia gen. nov. as Kyrpidia tusciae comb. nov. and emendation of the family Alicyclobacillaceae da Costa and Rainey, 2010.</title>
        <authorList>
            <person name="Klenk H.P."/>
            <person name="Lapidus A."/>
            <person name="Chertkov O."/>
            <person name="Copeland A."/>
            <person name="Del Rio T.G."/>
            <person name="Nolan M."/>
            <person name="Lucas S."/>
            <person name="Chen F."/>
            <person name="Tice H."/>
            <person name="Cheng J.F."/>
            <person name="Han C."/>
            <person name="Bruce D."/>
            <person name="Goodwin L."/>
            <person name="Pitluck S."/>
            <person name="Pati A."/>
            <person name="Ivanova N."/>
            <person name="Mavromatis K."/>
            <person name="Daum C."/>
            <person name="Chen A."/>
            <person name="Palaniappan K."/>
            <person name="Chang Y.J."/>
            <person name="Land M."/>
            <person name="Hauser L."/>
            <person name="Jeffries C.D."/>
            <person name="Detter J.C."/>
            <person name="Rohde M."/>
            <person name="Abt B."/>
            <person name="Pukall R."/>
            <person name="Goker M."/>
            <person name="Bristow J."/>
            <person name="Markowitz V."/>
            <person name="Hugenholtz P."/>
            <person name="Eisen J.A."/>
        </authorList>
    </citation>
    <scope>NUCLEOTIDE SEQUENCE [LARGE SCALE GENOMIC DNA]</scope>
    <source>
        <strain evidence="2 3">DSM 2912</strain>
    </source>
</reference>
<name>D5WV57_KYRT2</name>
<dbReference type="Proteomes" id="UP000002368">
    <property type="component" value="Chromosome"/>
</dbReference>
<feature type="signal peptide" evidence="1">
    <location>
        <begin position="1"/>
        <end position="18"/>
    </location>
</feature>
<proteinExistence type="predicted"/>
<evidence type="ECO:0000313" key="3">
    <source>
        <dbReference type="Proteomes" id="UP000002368"/>
    </source>
</evidence>
<gene>
    <name evidence="2" type="ordered locus">Btus_2892</name>
</gene>
<sequence length="100" mass="10717">MKIHFLLLIPALTGTAFAAPVRAALAAHTGDAALGDVADDSVGVREESAPAPDLDTYVSRRLAAVFRRCGVIFWEADDEISVRRRPKTVFRRGGGGAIRL</sequence>
<dbReference type="RefSeq" id="WP_013076810.1">
    <property type="nucleotide sequence ID" value="NC_014098.1"/>
</dbReference>
<evidence type="ECO:0000256" key="1">
    <source>
        <dbReference type="SAM" id="SignalP"/>
    </source>
</evidence>
<feature type="chain" id="PRO_5003079668" evidence="1">
    <location>
        <begin position="19"/>
        <end position="100"/>
    </location>
</feature>
<evidence type="ECO:0000313" key="2">
    <source>
        <dbReference type="EMBL" id="ADG07529.1"/>
    </source>
</evidence>
<dbReference type="STRING" id="562970.Btus_2892"/>
<protein>
    <submittedName>
        <fullName evidence="2">Uncharacterized protein</fullName>
    </submittedName>
</protein>
<dbReference type="AlphaFoldDB" id="D5WV57"/>
<dbReference type="KEGG" id="bts:Btus_2892"/>
<keyword evidence="1" id="KW-0732">Signal</keyword>
<dbReference type="EMBL" id="CP002017">
    <property type="protein sequence ID" value="ADG07529.1"/>
    <property type="molecule type" value="Genomic_DNA"/>
</dbReference>
<accession>D5WV57</accession>